<sequence>MKTLATFLLIFAGGELLAQANTQSGIYGAANSAKAGTISLDWVIGSLVPDRLAAFPVRLISFEGKRNNAGGADLYWKTAEETSNQGFEVQKSADGRMFQKLGWVDGSNTDAEKAYTFTDPALTNTSYYRLKQINYDGSFTISRVIVVIPENESIDHLLAFPVPSEDGRVSITLPEKTQMLNLSDVKGISLLNKTLPPDKTTIYLPASGMYLLHVRTKAESKTIKLLRK</sequence>
<evidence type="ECO:0000313" key="1">
    <source>
        <dbReference type="EMBL" id="QRQ99680.1"/>
    </source>
</evidence>
<evidence type="ECO:0000313" key="2">
    <source>
        <dbReference type="Proteomes" id="UP000612680"/>
    </source>
</evidence>
<dbReference type="InterPro" id="IPR026444">
    <property type="entry name" value="Secre_tail"/>
</dbReference>
<gene>
    <name evidence="1" type="ORF">HWI92_01500</name>
</gene>
<name>A0ABX7I0V6_9BACT</name>
<reference evidence="1 2" key="1">
    <citation type="submission" date="2020-06" db="EMBL/GenBank/DDBJ databases">
        <title>Dyadobacter sandarakinus sp. nov., isolated from the soil of the Arctic Yellow River Station.</title>
        <authorList>
            <person name="Zhang Y."/>
            <person name="Peng F."/>
        </authorList>
    </citation>
    <scope>NUCLEOTIDE SEQUENCE [LARGE SCALE GENOMIC DNA]</scope>
    <source>
        <strain evidence="1 2">Q3-56</strain>
    </source>
</reference>
<keyword evidence="2" id="KW-1185">Reference proteome</keyword>
<dbReference type="RefSeq" id="WP_204660442.1">
    <property type="nucleotide sequence ID" value="NZ_CP056775.1"/>
</dbReference>
<protein>
    <submittedName>
        <fullName evidence="1">T9SS type A sorting domain-containing protein</fullName>
    </submittedName>
</protein>
<accession>A0ABX7I0V6</accession>
<dbReference type="Proteomes" id="UP000612680">
    <property type="component" value="Chromosome"/>
</dbReference>
<proteinExistence type="predicted"/>
<dbReference type="NCBIfam" id="TIGR04183">
    <property type="entry name" value="Por_Secre_tail"/>
    <property type="match status" value="1"/>
</dbReference>
<dbReference type="EMBL" id="CP056775">
    <property type="protein sequence ID" value="QRQ99680.1"/>
    <property type="molecule type" value="Genomic_DNA"/>
</dbReference>
<organism evidence="1 2">
    <name type="scientific">Dyadobacter sandarakinus</name>
    <dbReference type="NCBI Taxonomy" id="2747268"/>
    <lineage>
        <taxon>Bacteria</taxon>
        <taxon>Pseudomonadati</taxon>
        <taxon>Bacteroidota</taxon>
        <taxon>Cytophagia</taxon>
        <taxon>Cytophagales</taxon>
        <taxon>Spirosomataceae</taxon>
        <taxon>Dyadobacter</taxon>
    </lineage>
</organism>